<keyword evidence="2" id="KW-1185">Reference proteome</keyword>
<organism evidence="1 2">
    <name type="scientific">Megasphaera vaginalis</name>
    <name type="common">ex Srinivasan et al. 2021</name>
    <dbReference type="NCBI Taxonomy" id="1111454"/>
    <lineage>
        <taxon>Bacteria</taxon>
        <taxon>Bacillati</taxon>
        <taxon>Bacillota</taxon>
        <taxon>Negativicutes</taxon>
        <taxon>Veillonellales</taxon>
        <taxon>Veillonellaceae</taxon>
        <taxon>Megasphaera</taxon>
    </lineage>
</organism>
<gene>
    <name evidence="1" type="ORF">HMPREF1250_0570</name>
</gene>
<dbReference type="InterPro" id="IPR036583">
    <property type="entry name" value="23S_rRNA_IVS_sf"/>
</dbReference>
<dbReference type="EMBL" id="AWXA01000006">
    <property type="protein sequence ID" value="ERT62303.1"/>
    <property type="molecule type" value="Genomic_DNA"/>
</dbReference>
<sequence>MQTHILICKRLKYIEEEQARILLDLADEIRKMLSVLINKENLI</sequence>
<proteinExistence type="predicted"/>
<accession>U7UV07</accession>
<dbReference type="Proteomes" id="UP000017090">
    <property type="component" value="Unassembled WGS sequence"/>
</dbReference>
<dbReference type="PATRIC" id="fig|1111454.3.peg.236"/>
<dbReference type="InterPro" id="IPR012657">
    <property type="entry name" value="23S_rRNA-intervening_sequence"/>
</dbReference>
<comment type="caution">
    <text evidence="1">The sequence shown here is derived from an EMBL/GenBank/DDBJ whole genome shotgun (WGS) entry which is preliminary data.</text>
</comment>
<dbReference type="SUPFAM" id="SSF158446">
    <property type="entry name" value="IVS-encoded protein-like"/>
    <property type="match status" value="1"/>
</dbReference>
<dbReference type="STRING" id="1111454.HMPREF1250_0570"/>
<dbReference type="Gene3D" id="1.20.1440.60">
    <property type="entry name" value="23S rRNA-intervening sequence"/>
    <property type="match status" value="1"/>
</dbReference>
<protein>
    <submittedName>
        <fullName evidence="1">Four helix bundle domain protein</fullName>
    </submittedName>
</protein>
<dbReference type="AlphaFoldDB" id="U7UV07"/>
<reference evidence="1 2" key="1">
    <citation type="submission" date="2013-09" db="EMBL/GenBank/DDBJ databases">
        <authorList>
            <person name="Durkin A.S."/>
            <person name="Haft D.R."/>
            <person name="McCorrison J."/>
            <person name="Torralba M."/>
            <person name="Gillis M."/>
            <person name="Haft D.H."/>
            <person name="Methe B."/>
            <person name="Sutton G."/>
            <person name="Nelson K.E."/>
        </authorList>
    </citation>
    <scope>NUCLEOTIDE SEQUENCE [LARGE SCALE GENOMIC DNA]</scope>
    <source>
        <strain evidence="1 2">BV3C16-1</strain>
    </source>
</reference>
<evidence type="ECO:0000313" key="2">
    <source>
        <dbReference type="Proteomes" id="UP000017090"/>
    </source>
</evidence>
<dbReference type="NCBIfam" id="TIGR02436">
    <property type="entry name" value="four helix bundle protein"/>
    <property type="match status" value="1"/>
</dbReference>
<evidence type="ECO:0000313" key="1">
    <source>
        <dbReference type="EMBL" id="ERT62303.1"/>
    </source>
</evidence>
<name>U7UV07_9FIRM</name>